<evidence type="ECO:0000313" key="1">
    <source>
        <dbReference type="EMBL" id="KIO04955.1"/>
    </source>
</evidence>
<dbReference type="InParanoid" id="A0A0C3NVR9"/>
<organism evidence="1 2">
    <name type="scientific">Pisolithus tinctorius Marx 270</name>
    <dbReference type="NCBI Taxonomy" id="870435"/>
    <lineage>
        <taxon>Eukaryota</taxon>
        <taxon>Fungi</taxon>
        <taxon>Dikarya</taxon>
        <taxon>Basidiomycota</taxon>
        <taxon>Agaricomycotina</taxon>
        <taxon>Agaricomycetes</taxon>
        <taxon>Agaricomycetidae</taxon>
        <taxon>Boletales</taxon>
        <taxon>Sclerodermatineae</taxon>
        <taxon>Pisolithaceae</taxon>
        <taxon>Pisolithus</taxon>
    </lineage>
</organism>
<accession>A0A0C3NVR9</accession>
<reference evidence="2" key="2">
    <citation type="submission" date="2015-01" db="EMBL/GenBank/DDBJ databases">
        <title>Evolutionary Origins and Diversification of the Mycorrhizal Mutualists.</title>
        <authorList>
            <consortium name="DOE Joint Genome Institute"/>
            <consortium name="Mycorrhizal Genomics Consortium"/>
            <person name="Kohler A."/>
            <person name="Kuo A."/>
            <person name="Nagy L.G."/>
            <person name="Floudas D."/>
            <person name="Copeland A."/>
            <person name="Barry K.W."/>
            <person name="Cichocki N."/>
            <person name="Veneault-Fourrey C."/>
            <person name="LaButti K."/>
            <person name="Lindquist E.A."/>
            <person name="Lipzen A."/>
            <person name="Lundell T."/>
            <person name="Morin E."/>
            <person name="Murat C."/>
            <person name="Riley R."/>
            <person name="Ohm R."/>
            <person name="Sun H."/>
            <person name="Tunlid A."/>
            <person name="Henrissat B."/>
            <person name="Grigoriev I.V."/>
            <person name="Hibbett D.S."/>
            <person name="Martin F."/>
        </authorList>
    </citation>
    <scope>NUCLEOTIDE SEQUENCE [LARGE SCALE GENOMIC DNA]</scope>
    <source>
        <strain evidence="2">Marx 270</strain>
    </source>
</reference>
<protein>
    <submittedName>
        <fullName evidence="1">Uncharacterized protein</fullName>
    </submittedName>
</protein>
<proteinExistence type="predicted"/>
<gene>
    <name evidence="1" type="ORF">M404DRAFT_529465</name>
</gene>
<dbReference type="AlphaFoldDB" id="A0A0C3NVR9"/>
<evidence type="ECO:0000313" key="2">
    <source>
        <dbReference type="Proteomes" id="UP000054217"/>
    </source>
</evidence>
<reference evidence="1 2" key="1">
    <citation type="submission" date="2014-04" db="EMBL/GenBank/DDBJ databases">
        <authorList>
            <consortium name="DOE Joint Genome Institute"/>
            <person name="Kuo A."/>
            <person name="Kohler A."/>
            <person name="Costa M.D."/>
            <person name="Nagy L.G."/>
            <person name="Floudas D."/>
            <person name="Copeland A."/>
            <person name="Barry K.W."/>
            <person name="Cichocki N."/>
            <person name="Veneault-Fourrey C."/>
            <person name="LaButti K."/>
            <person name="Lindquist E.A."/>
            <person name="Lipzen A."/>
            <person name="Lundell T."/>
            <person name="Morin E."/>
            <person name="Murat C."/>
            <person name="Sun H."/>
            <person name="Tunlid A."/>
            <person name="Henrissat B."/>
            <person name="Grigoriev I.V."/>
            <person name="Hibbett D.S."/>
            <person name="Martin F."/>
            <person name="Nordberg H.P."/>
            <person name="Cantor M.N."/>
            <person name="Hua S.X."/>
        </authorList>
    </citation>
    <scope>NUCLEOTIDE SEQUENCE [LARGE SCALE GENOMIC DNA]</scope>
    <source>
        <strain evidence="1 2">Marx 270</strain>
    </source>
</reference>
<name>A0A0C3NVR9_PISTI</name>
<keyword evidence="2" id="KW-1185">Reference proteome</keyword>
<dbReference type="HOGENOM" id="CLU_2159453_0_0_1"/>
<sequence>MLCTYPPLVISCMPYSKKKSPSLATSSILLEGHWTLTVSRVLIKFELSSTISSQALPIFLLPEPPRASNTGTTWPGKMDASSAELGGGKGKTTFLHFLGGSFHDWEESKVA</sequence>
<dbReference type="EMBL" id="KN831968">
    <property type="protein sequence ID" value="KIO04955.1"/>
    <property type="molecule type" value="Genomic_DNA"/>
</dbReference>
<dbReference type="Proteomes" id="UP000054217">
    <property type="component" value="Unassembled WGS sequence"/>
</dbReference>